<sequence length="359" mass="37949">MKAAILKSLGMPLAIETMPDPVLGTGEVIVDVVATPVLPYAQEVFSGERRYPIALPIVPGCGAIGRVRQSGPDATQLRPGDWVFCDPSVRSRDDARMPDIVLQGWSARGEGGQQLQRHFHDGPFAERVRVPTENAVRIGDIAPADAARWCALNTLLVPYGGLLASDLRAGEIVLVSGATGHFGSACVAVALAMGAQCVVAPGRNARTLADLARRFGERVRPVELTGDEATDRAGMQQVAPGPIDCVIDLMPPSVPATTVRAAAMAVRPYGRVVLMGGVGMLGGAGLELPYPWIMRNDITLRGKWMYPTEAVTLMAGLVRGGLLDLGLFDVTRFTLDEANDAVTHAAANGGPFRMTVIAP</sequence>
<dbReference type="RefSeq" id="WP_124617542.1">
    <property type="nucleotide sequence ID" value="NZ_JAIZPU010000006.1"/>
</dbReference>
<evidence type="ECO:0000313" key="2">
    <source>
        <dbReference type="EMBL" id="RQT29937.1"/>
    </source>
</evidence>
<proteinExistence type="predicted"/>
<accession>A0A3N8P9F2</accession>
<dbReference type="Proteomes" id="UP000269271">
    <property type="component" value="Unassembled WGS sequence"/>
</dbReference>
<dbReference type="InterPro" id="IPR013154">
    <property type="entry name" value="ADH-like_N"/>
</dbReference>
<dbReference type="InterPro" id="IPR036291">
    <property type="entry name" value="NAD(P)-bd_dom_sf"/>
</dbReference>
<dbReference type="Gene3D" id="3.90.180.10">
    <property type="entry name" value="Medium-chain alcohol dehydrogenases, catalytic domain"/>
    <property type="match status" value="1"/>
</dbReference>
<dbReference type="GO" id="GO:0016491">
    <property type="term" value="F:oxidoreductase activity"/>
    <property type="evidence" value="ECO:0007669"/>
    <property type="project" value="TreeGrafter"/>
</dbReference>
<protein>
    <submittedName>
        <fullName evidence="2">Zinc-binding alcohol dehydrogenase family protein</fullName>
    </submittedName>
</protein>
<dbReference type="EMBL" id="QTQX01000007">
    <property type="protein sequence ID" value="RQT29937.1"/>
    <property type="molecule type" value="Genomic_DNA"/>
</dbReference>
<dbReference type="Gene3D" id="3.40.50.720">
    <property type="entry name" value="NAD(P)-binding Rossmann-like Domain"/>
    <property type="match status" value="1"/>
</dbReference>
<dbReference type="InterPro" id="IPR051397">
    <property type="entry name" value="Zn-ADH-like_protein"/>
</dbReference>
<dbReference type="InterPro" id="IPR011032">
    <property type="entry name" value="GroES-like_sf"/>
</dbReference>
<feature type="domain" description="Alcohol dehydrogenase-like N-terminal" evidence="1">
    <location>
        <begin position="25"/>
        <end position="139"/>
    </location>
</feature>
<dbReference type="SUPFAM" id="SSF51735">
    <property type="entry name" value="NAD(P)-binding Rossmann-fold domains"/>
    <property type="match status" value="1"/>
</dbReference>
<dbReference type="SUPFAM" id="SSF50129">
    <property type="entry name" value="GroES-like"/>
    <property type="match status" value="1"/>
</dbReference>
<dbReference type="Pfam" id="PF08240">
    <property type="entry name" value="ADH_N"/>
    <property type="match status" value="1"/>
</dbReference>
<gene>
    <name evidence="2" type="ORF">DF037_12620</name>
</gene>
<dbReference type="PANTHER" id="PTHR43677">
    <property type="entry name" value="SHORT-CHAIN DEHYDROGENASE/REDUCTASE"/>
    <property type="match status" value="1"/>
</dbReference>
<evidence type="ECO:0000313" key="3">
    <source>
        <dbReference type="Proteomes" id="UP000269271"/>
    </source>
</evidence>
<dbReference type="PANTHER" id="PTHR43677:SF4">
    <property type="entry name" value="QUINONE OXIDOREDUCTASE-LIKE PROTEIN 2"/>
    <property type="match status" value="1"/>
</dbReference>
<comment type="caution">
    <text evidence="2">The sequence shown here is derived from an EMBL/GenBank/DDBJ whole genome shotgun (WGS) entry which is preliminary data.</text>
</comment>
<evidence type="ECO:0000259" key="1">
    <source>
        <dbReference type="Pfam" id="PF08240"/>
    </source>
</evidence>
<reference evidence="2 3" key="1">
    <citation type="submission" date="2018-08" db="EMBL/GenBank/DDBJ databases">
        <title>Comparative analysis of Burkholderia isolates from Puerto Rico.</title>
        <authorList>
            <person name="Hall C."/>
            <person name="Sahl J."/>
            <person name="Wagner D."/>
        </authorList>
    </citation>
    <scope>NUCLEOTIDE SEQUENCE [LARGE SCALE GENOMIC DNA]</scope>
    <source>
        <strain evidence="2 3">Bp9001</strain>
    </source>
</reference>
<dbReference type="CDD" id="cd05188">
    <property type="entry name" value="MDR"/>
    <property type="match status" value="1"/>
</dbReference>
<organism evidence="2 3">
    <name type="scientific">Burkholderia contaminans</name>
    <dbReference type="NCBI Taxonomy" id="488447"/>
    <lineage>
        <taxon>Bacteria</taxon>
        <taxon>Pseudomonadati</taxon>
        <taxon>Pseudomonadota</taxon>
        <taxon>Betaproteobacteria</taxon>
        <taxon>Burkholderiales</taxon>
        <taxon>Burkholderiaceae</taxon>
        <taxon>Burkholderia</taxon>
        <taxon>Burkholderia cepacia complex</taxon>
    </lineage>
</organism>
<dbReference type="AlphaFoldDB" id="A0A3N8P9F2"/>
<name>A0A3N8P9F2_9BURK</name>